<comment type="caution">
    <text evidence="3">The sequence shown here is derived from an EMBL/GenBank/DDBJ whole genome shotgun (WGS) entry which is preliminary data.</text>
</comment>
<dbReference type="RefSeq" id="WP_147254448.1">
    <property type="nucleotide sequence ID" value="NZ_VIWU01000001.1"/>
</dbReference>
<accession>A0A561SJY6</accession>
<dbReference type="Pfam" id="PF13556">
    <property type="entry name" value="HTH_30"/>
    <property type="match status" value="1"/>
</dbReference>
<protein>
    <submittedName>
        <fullName evidence="3">Purine catabolism regulator</fullName>
    </submittedName>
</protein>
<dbReference type="Gene3D" id="1.10.10.2840">
    <property type="entry name" value="PucR C-terminal helix-turn-helix domain"/>
    <property type="match status" value="1"/>
</dbReference>
<dbReference type="InterPro" id="IPR025736">
    <property type="entry name" value="PucR_C-HTH_dom"/>
</dbReference>
<sequence length="483" mass="50390">MPILADLLRMPALGLRAVGTGRSDQPVRWVATSELADPTPYLEGGELLLTTGLVDHAEGWTGYTRRLAGAGVIGLGFGIGLSHSDVPADLVAAATAADLALLVVPESTPFIAISKAVAHLIAEEERASTVTALAVQRELTRAISRPDGIQRVLAILARAGHSAAGLVTPDGTAIAPTTFQLGDAARRALLALRGSRRRAAVTEVDSSGTTVVQPIGTDVPHAYLVLAARTPPDSVLRAALTTAVALLTLDAERSRAAADADLRLRDCAARLLLDGAPDAARSVAALLADRPDVPATVQVLRAENVPAAAREQIARTHPAALTTNAVDGRLAIVLGPRHAEEVERLLADLGCRIGVGTVVPVDQAGTSAAAAATALTATSDRDPVVRWDERFRGAVRAGLSDEAAHILAAEILRGLADEPELRRTLRAYLIHLGRWQPTADALGVHRNTLRKRIARIEALTGRSVDTAAGRADLWIALEIAGGA</sequence>
<name>A0A561SJY6_9PSEU</name>
<proteinExistence type="predicted"/>
<dbReference type="Proteomes" id="UP000321261">
    <property type="component" value="Unassembled WGS sequence"/>
</dbReference>
<dbReference type="AlphaFoldDB" id="A0A561SJY6"/>
<evidence type="ECO:0000259" key="1">
    <source>
        <dbReference type="Pfam" id="PF07905"/>
    </source>
</evidence>
<evidence type="ECO:0000259" key="2">
    <source>
        <dbReference type="Pfam" id="PF13556"/>
    </source>
</evidence>
<evidence type="ECO:0000313" key="4">
    <source>
        <dbReference type="Proteomes" id="UP000321261"/>
    </source>
</evidence>
<feature type="domain" description="PucR C-terminal helix-turn-helix" evidence="2">
    <location>
        <begin position="421"/>
        <end position="479"/>
    </location>
</feature>
<dbReference type="InterPro" id="IPR051448">
    <property type="entry name" value="CdaR-like_regulators"/>
</dbReference>
<dbReference type="PANTHER" id="PTHR33744">
    <property type="entry name" value="CARBOHYDRATE DIACID REGULATOR"/>
    <property type="match status" value="1"/>
</dbReference>
<dbReference type="OrthoDB" id="8450798at2"/>
<dbReference type="EMBL" id="VIWU01000001">
    <property type="protein sequence ID" value="TWF75206.1"/>
    <property type="molecule type" value="Genomic_DNA"/>
</dbReference>
<dbReference type="Pfam" id="PF07905">
    <property type="entry name" value="PucR"/>
    <property type="match status" value="1"/>
</dbReference>
<keyword evidence="4" id="KW-1185">Reference proteome</keyword>
<feature type="domain" description="Purine catabolism PurC-like" evidence="1">
    <location>
        <begin position="6"/>
        <end position="121"/>
    </location>
</feature>
<organism evidence="3 4">
    <name type="scientific">Pseudonocardia hierapolitana</name>
    <dbReference type="NCBI Taxonomy" id="1128676"/>
    <lineage>
        <taxon>Bacteria</taxon>
        <taxon>Bacillati</taxon>
        <taxon>Actinomycetota</taxon>
        <taxon>Actinomycetes</taxon>
        <taxon>Pseudonocardiales</taxon>
        <taxon>Pseudonocardiaceae</taxon>
        <taxon>Pseudonocardia</taxon>
    </lineage>
</organism>
<gene>
    <name evidence="3" type="ORF">FHX44_111090</name>
</gene>
<dbReference type="InterPro" id="IPR012914">
    <property type="entry name" value="PucR_dom"/>
</dbReference>
<dbReference type="PANTHER" id="PTHR33744:SF1">
    <property type="entry name" value="DNA-BINDING TRANSCRIPTIONAL ACTIVATOR ADER"/>
    <property type="match status" value="1"/>
</dbReference>
<evidence type="ECO:0000313" key="3">
    <source>
        <dbReference type="EMBL" id="TWF75206.1"/>
    </source>
</evidence>
<dbReference type="InterPro" id="IPR042070">
    <property type="entry name" value="PucR_C-HTH_sf"/>
</dbReference>
<reference evidence="3 4" key="1">
    <citation type="submission" date="2019-06" db="EMBL/GenBank/DDBJ databases">
        <title>Sequencing the genomes of 1000 actinobacteria strains.</title>
        <authorList>
            <person name="Klenk H.-P."/>
        </authorList>
    </citation>
    <scope>NUCLEOTIDE SEQUENCE [LARGE SCALE GENOMIC DNA]</scope>
    <source>
        <strain evidence="3 4">DSM 45671</strain>
    </source>
</reference>